<protein>
    <submittedName>
        <fullName evidence="2">Uncharacterized protein</fullName>
    </submittedName>
</protein>
<feature type="transmembrane region" description="Helical" evidence="1">
    <location>
        <begin position="12"/>
        <end position="28"/>
    </location>
</feature>
<feature type="transmembrane region" description="Helical" evidence="1">
    <location>
        <begin position="115"/>
        <end position="144"/>
    </location>
</feature>
<organism evidence="2 3">
    <name type="scientific">Pontibacter mangrovi</name>
    <dbReference type="NCBI Taxonomy" id="2589816"/>
    <lineage>
        <taxon>Bacteria</taxon>
        <taxon>Pseudomonadati</taxon>
        <taxon>Bacteroidota</taxon>
        <taxon>Cytophagia</taxon>
        <taxon>Cytophagales</taxon>
        <taxon>Hymenobacteraceae</taxon>
        <taxon>Pontibacter</taxon>
    </lineage>
</organism>
<dbReference type="Proteomes" id="UP000316727">
    <property type="component" value="Unassembled WGS sequence"/>
</dbReference>
<dbReference type="AlphaFoldDB" id="A0A501VWX4"/>
<keyword evidence="1" id="KW-0472">Membrane</keyword>
<dbReference type="EMBL" id="VFRQ01000018">
    <property type="protein sequence ID" value="TPE40284.1"/>
    <property type="molecule type" value="Genomic_DNA"/>
</dbReference>
<reference evidence="2 3" key="1">
    <citation type="submission" date="2019-06" db="EMBL/GenBank/DDBJ databases">
        <title>A novel bacterium of genus Pontibacter, isolated from marine sediment.</title>
        <authorList>
            <person name="Huang H."/>
            <person name="Mo K."/>
            <person name="Hu Y."/>
        </authorList>
    </citation>
    <scope>NUCLEOTIDE SEQUENCE [LARGE SCALE GENOMIC DNA]</scope>
    <source>
        <strain evidence="2 3">HB172049</strain>
    </source>
</reference>
<feature type="transmembrane region" description="Helical" evidence="1">
    <location>
        <begin position="198"/>
        <end position="221"/>
    </location>
</feature>
<keyword evidence="1" id="KW-0812">Transmembrane</keyword>
<name>A0A501VWX4_9BACT</name>
<gene>
    <name evidence="2" type="ORF">FJM65_20300</name>
</gene>
<proteinExistence type="predicted"/>
<keyword evidence="3" id="KW-1185">Reference proteome</keyword>
<feature type="transmembrane region" description="Helical" evidence="1">
    <location>
        <begin position="48"/>
        <end position="69"/>
    </location>
</feature>
<sequence length="280" mass="32567">MYKLQEIFSNRELALIAWTLVATISILFDQSIRKALYKVLRAFFQPSILIIILLAMLYSVGVVYILRMIDLWSQTLLKNTLLWFFGSGVIILFSLNKAEKEKNFFTKLLLDNLKLLLVFEFIINLHQFSLTTELVMLPVLAFLTGMKLIAEREERTQKVKVGIEWILTIGGLAIIVISLIDIYSHINDFANPSTLTTFLLPIILSISFIPCAYFIALYMGYEMLYVRLTLFLKDKQDLQFAKWRVLWKCNFHLSKLKQLSPKINVLNSRSTRQEIKEIIN</sequence>
<feature type="transmembrane region" description="Helical" evidence="1">
    <location>
        <begin position="165"/>
        <end position="186"/>
    </location>
</feature>
<keyword evidence="1" id="KW-1133">Transmembrane helix</keyword>
<evidence type="ECO:0000256" key="1">
    <source>
        <dbReference type="SAM" id="Phobius"/>
    </source>
</evidence>
<evidence type="ECO:0000313" key="2">
    <source>
        <dbReference type="EMBL" id="TPE40284.1"/>
    </source>
</evidence>
<comment type="caution">
    <text evidence="2">The sequence shown here is derived from an EMBL/GenBank/DDBJ whole genome shotgun (WGS) entry which is preliminary data.</text>
</comment>
<dbReference type="OrthoDB" id="1366695at2"/>
<evidence type="ECO:0000313" key="3">
    <source>
        <dbReference type="Proteomes" id="UP000316727"/>
    </source>
</evidence>
<accession>A0A501VWX4</accession>
<dbReference type="RefSeq" id="WP_140624047.1">
    <property type="nucleotide sequence ID" value="NZ_VFRQ01000018.1"/>
</dbReference>
<feature type="transmembrane region" description="Helical" evidence="1">
    <location>
        <begin position="76"/>
        <end position="95"/>
    </location>
</feature>